<evidence type="ECO:0000313" key="4">
    <source>
        <dbReference type="Proteomes" id="UP000838878"/>
    </source>
</evidence>
<dbReference type="InterPro" id="IPR003118">
    <property type="entry name" value="Pointed_dom"/>
</dbReference>
<dbReference type="Gene3D" id="1.10.150.50">
    <property type="entry name" value="Transcription Factor, Ets-1"/>
    <property type="match status" value="1"/>
</dbReference>
<dbReference type="EMBL" id="OV170221">
    <property type="protein sequence ID" value="CAH0714090.1"/>
    <property type="molecule type" value="Genomic_DNA"/>
</dbReference>
<feature type="non-terminal residue" evidence="3">
    <location>
        <position position="164"/>
    </location>
</feature>
<feature type="region of interest" description="Disordered" evidence="1">
    <location>
        <begin position="95"/>
        <end position="123"/>
    </location>
</feature>
<name>A0A8J9Y5I1_9NEOP</name>
<gene>
    <name evidence="3" type="ORF">BINO364_LOCUS1174</name>
</gene>
<accession>A0A8J9Y5I1</accession>
<dbReference type="SUPFAM" id="SSF47769">
    <property type="entry name" value="SAM/Pointed domain"/>
    <property type="match status" value="1"/>
</dbReference>
<protein>
    <recommendedName>
        <fullName evidence="2">PNT domain-containing protein</fullName>
    </recommendedName>
</protein>
<dbReference type="SMART" id="SM00251">
    <property type="entry name" value="SAM_PNT"/>
    <property type="match status" value="1"/>
</dbReference>
<evidence type="ECO:0000313" key="3">
    <source>
        <dbReference type="EMBL" id="CAH0714090.1"/>
    </source>
</evidence>
<feature type="region of interest" description="Disordered" evidence="1">
    <location>
        <begin position="1"/>
        <end position="34"/>
    </location>
</feature>
<dbReference type="GO" id="GO:0043565">
    <property type="term" value="F:sequence-specific DNA binding"/>
    <property type="evidence" value="ECO:0007669"/>
    <property type="project" value="InterPro"/>
</dbReference>
<evidence type="ECO:0000256" key="1">
    <source>
        <dbReference type="SAM" id="MobiDB-lite"/>
    </source>
</evidence>
<dbReference type="Pfam" id="PF02198">
    <property type="entry name" value="SAM_PNT"/>
    <property type="match status" value="1"/>
</dbReference>
<keyword evidence="4" id="KW-1185">Reference proteome</keyword>
<proteinExistence type="predicted"/>
<dbReference type="InterPro" id="IPR013761">
    <property type="entry name" value="SAM/pointed_sf"/>
</dbReference>
<dbReference type="OrthoDB" id="7462293at2759"/>
<reference evidence="3" key="1">
    <citation type="submission" date="2021-12" db="EMBL/GenBank/DDBJ databases">
        <authorList>
            <person name="Martin H S."/>
        </authorList>
    </citation>
    <scope>NUCLEOTIDE SEQUENCE</scope>
</reference>
<evidence type="ECO:0000259" key="2">
    <source>
        <dbReference type="SMART" id="SM00251"/>
    </source>
</evidence>
<feature type="domain" description="PNT" evidence="2">
    <location>
        <begin position="17"/>
        <end position="99"/>
    </location>
</feature>
<sequence length="164" mass="17814">MEVPASLPTPPSDSDSDPDGSGEESVPADPEQWEQKDVVRCVRWVSRTFSVAAPRRHLLPASGRGLLALTEENWLQVCGNDAHSARIFHTYLQHTHAAAKGRPPPPPLPEHQASSSTPPELMRRSARHVATVAAVAKNADRHAPAPVSRARRIPATFITGTRFS</sequence>
<dbReference type="AlphaFoldDB" id="A0A8J9Y5I1"/>
<organism evidence="3 4">
    <name type="scientific">Brenthis ino</name>
    <name type="common">lesser marbled fritillary</name>
    <dbReference type="NCBI Taxonomy" id="405034"/>
    <lineage>
        <taxon>Eukaryota</taxon>
        <taxon>Metazoa</taxon>
        <taxon>Ecdysozoa</taxon>
        <taxon>Arthropoda</taxon>
        <taxon>Hexapoda</taxon>
        <taxon>Insecta</taxon>
        <taxon>Pterygota</taxon>
        <taxon>Neoptera</taxon>
        <taxon>Endopterygota</taxon>
        <taxon>Lepidoptera</taxon>
        <taxon>Glossata</taxon>
        <taxon>Ditrysia</taxon>
        <taxon>Papilionoidea</taxon>
        <taxon>Nymphalidae</taxon>
        <taxon>Heliconiinae</taxon>
        <taxon>Argynnini</taxon>
        <taxon>Brenthis</taxon>
    </lineage>
</organism>
<dbReference type="Proteomes" id="UP000838878">
    <property type="component" value="Chromosome 1"/>
</dbReference>